<evidence type="ECO:0000313" key="4">
    <source>
        <dbReference type="Proteomes" id="UP000644699"/>
    </source>
</evidence>
<dbReference type="Gene3D" id="3.40.50.850">
    <property type="entry name" value="Isochorismatase-like"/>
    <property type="match status" value="1"/>
</dbReference>
<keyword evidence="1" id="KW-0378">Hydrolase</keyword>
<dbReference type="PANTHER" id="PTHR43540">
    <property type="entry name" value="PEROXYUREIDOACRYLATE/UREIDOACRYLATE AMIDOHYDROLASE-RELATED"/>
    <property type="match status" value="1"/>
</dbReference>
<reference evidence="3" key="1">
    <citation type="journal article" date="2014" name="Int. J. Syst. Evol. Microbiol.">
        <title>Complete genome sequence of Corynebacterium casei LMG S-19264T (=DSM 44701T), isolated from a smear-ripened cheese.</title>
        <authorList>
            <consortium name="US DOE Joint Genome Institute (JGI-PGF)"/>
            <person name="Walter F."/>
            <person name="Albersmeier A."/>
            <person name="Kalinowski J."/>
            <person name="Ruckert C."/>
        </authorList>
    </citation>
    <scope>NUCLEOTIDE SEQUENCE</scope>
    <source>
        <strain evidence="3">CGMCC 1.15367</strain>
    </source>
</reference>
<name>A0A916ZVN0_9HYPH</name>
<proteinExistence type="predicted"/>
<evidence type="ECO:0000313" key="3">
    <source>
        <dbReference type="EMBL" id="GGE16166.1"/>
    </source>
</evidence>
<dbReference type="InterPro" id="IPR050272">
    <property type="entry name" value="Isochorismatase-like_hydrls"/>
</dbReference>
<sequence length="198" mass="20242">MMPRTLFQLAGREPRPAALTEATLVLVDYQNEYLIGPLALPGAEAAVERAARLLQAARACGARIVHVAHRGAPGGLFDRAQPRGAIVAPLAPREGEAVVEKTRPNGFSDTDLAARIGATAGSAIVVAGFMTHNCVSSTVRAALDLGLAITVAGDACATRDLPAPGCGLIGAEALQAAELAALADRHAAIVTVDELLAL</sequence>
<reference evidence="3" key="2">
    <citation type="submission" date="2020-09" db="EMBL/GenBank/DDBJ databases">
        <authorList>
            <person name="Sun Q."/>
            <person name="Zhou Y."/>
        </authorList>
    </citation>
    <scope>NUCLEOTIDE SEQUENCE</scope>
    <source>
        <strain evidence="3">CGMCC 1.15367</strain>
    </source>
</reference>
<dbReference type="InterPro" id="IPR036380">
    <property type="entry name" value="Isochorismatase-like_sf"/>
</dbReference>
<feature type="domain" description="Isochorismatase-like" evidence="2">
    <location>
        <begin position="23"/>
        <end position="193"/>
    </location>
</feature>
<dbReference type="PANTHER" id="PTHR43540:SF15">
    <property type="entry name" value="BLR5631 PROTEIN"/>
    <property type="match status" value="1"/>
</dbReference>
<accession>A0A916ZVN0</accession>
<protein>
    <submittedName>
        <fullName evidence="3">Isochorismatase</fullName>
    </submittedName>
</protein>
<evidence type="ECO:0000256" key="1">
    <source>
        <dbReference type="ARBA" id="ARBA00022801"/>
    </source>
</evidence>
<dbReference type="InterPro" id="IPR000868">
    <property type="entry name" value="Isochorismatase-like_dom"/>
</dbReference>
<dbReference type="Pfam" id="PF00857">
    <property type="entry name" value="Isochorismatase"/>
    <property type="match status" value="1"/>
</dbReference>
<dbReference type="RefSeq" id="WP_188911551.1">
    <property type="nucleotide sequence ID" value="NZ_BMIQ01000007.1"/>
</dbReference>
<gene>
    <name evidence="3" type="ORF">GCM10011390_39010</name>
</gene>
<dbReference type="SUPFAM" id="SSF52499">
    <property type="entry name" value="Isochorismatase-like hydrolases"/>
    <property type="match status" value="1"/>
</dbReference>
<dbReference type="GO" id="GO:0016787">
    <property type="term" value="F:hydrolase activity"/>
    <property type="evidence" value="ECO:0007669"/>
    <property type="project" value="UniProtKB-KW"/>
</dbReference>
<organism evidence="3 4">
    <name type="scientific">Aureimonas endophytica</name>
    <dbReference type="NCBI Taxonomy" id="2027858"/>
    <lineage>
        <taxon>Bacteria</taxon>
        <taxon>Pseudomonadati</taxon>
        <taxon>Pseudomonadota</taxon>
        <taxon>Alphaproteobacteria</taxon>
        <taxon>Hyphomicrobiales</taxon>
        <taxon>Aurantimonadaceae</taxon>
        <taxon>Aureimonas</taxon>
    </lineage>
</organism>
<dbReference type="EMBL" id="BMIQ01000007">
    <property type="protein sequence ID" value="GGE16166.1"/>
    <property type="molecule type" value="Genomic_DNA"/>
</dbReference>
<comment type="caution">
    <text evidence="3">The sequence shown here is derived from an EMBL/GenBank/DDBJ whole genome shotgun (WGS) entry which is preliminary data.</text>
</comment>
<dbReference type="AlphaFoldDB" id="A0A916ZVN0"/>
<keyword evidence="4" id="KW-1185">Reference proteome</keyword>
<dbReference type="Proteomes" id="UP000644699">
    <property type="component" value="Unassembled WGS sequence"/>
</dbReference>
<evidence type="ECO:0000259" key="2">
    <source>
        <dbReference type="Pfam" id="PF00857"/>
    </source>
</evidence>